<dbReference type="EMBL" id="MNZT01000112">
    <property type="protein sequence ID" value="OIP95326.1"/>
    <property type="molecule type" value="Genomic_DNA"/>
</dbReference>
<accession>A0A1J5ISR4</accession>
<dbReference type="GO" id="GO:0003855">
    <property type="term" value="F:3-dehydroquinate dehydratase activity"/>
    <property type="evidence" value="ECO:0007669"/>
    <property type="project" value="UniProtKB-UniRule"/>
</dbReference>
<dbReference type="SUPFAM" id="SSF51569">
    <property type="entry name" value="Aldolase"/>
    <property type="match status" value="1"/>
</dbReference>
<dbReference type="InterPro" id="IPR022893">
    <property type="entry name" value="Shikimate_DH_fam"/>
</dbReference>
<comment type="pathway">
    <text evidence="2">Metabolic intermediate biosynthesis; chorismate biosynthesis; chorismate from D-erythrose 4-phosphate and phosphoenolpyruvate: step 3/7.</text>
</comment>
<dbReference type="GO" id="GO:0009073">
    <property type="term" value="P:aromatic amino acid family biosynthetic process"/>
    <property type="evidence" value="ECO:0007669"/>
    <property type="project" value="UniProtKB-KW"/>
</dbReference>
<comment type="caution">
    <text evidence="2">Lacks conserved residue(s) required for the propagation of feature annotation.</text>
</comment>
<dbReference type="Proteomes" id="UP000183245">
    <property type="component" value="Unassembled WGS sequence"/>
</dbReference>
<dbReference type="GO" id="GO:0009423">
    <property type="term" value="P:chorismate biosynthetic process"/>
    <property type="evidence" value="ECO:0007669"/>
    <property type="project" value="UniProtKB-UniRule"/>
</dbReference>
<dbReference type="GO" id="GO:0019632">
    <property type="term" value="P:shikimate metabolic process"/>
    <property type="evidence" value="ECO:0007669"/>
    <property type="project" value="TreeGrafter"/>
</dbReference>
<keyword evidence="2" id="KW-0057">Aromatic amino acid biosynthesis</keyword>
<dbReference type="InterPro" id="IPR018508">
    <property type="entry name" value="3-dehydroquinate_DH_AS"/>
</dbReference>
<evidence type="ECO:0000313" key="3">
    <source>
        <dbReference type="EMBL" id="OIP95326.1"/>
    </source>
</evidence>
<dbReference type="InterPro" id="IPR013785">
    <property type="entry name" value="Aldolase_TIM"/>
</dbReference>
<evidence type="ECO:0000313" key="4">
    <source>
        <dbReference type="Proteomes" id="UP000183245"/>
    </source>
</evidence>
<comment type="similarity">
    <text evidence="2">Belongs to the type-I 3-dehydroquinase family.</text>
</comment>
<dbReference type="EC" id="4.2.1.10" evidence="2"/>
<dbReference type="AlphaFoldDB" id="A0A1J5ISR4"/>
<evidence type="ECO:0000256" key="1">
    <source>
        <dbReference type="ARBA" id="ARBA00023239"/>
    </source>
</evidence>
<organism evidence="3 4">
    <name type="scientific">Candidatus Wirthbacteria bacterium CG2_30_54_11</name>
    <dbReference type="NCBI Taxonomy" id="1817892"/>
    <lineage>
        <taxon>Bacteria</taxon>
        <taxon>Candidatus Wirthbacteria</taxon>
    </lineage>
</organism>
<dbReference type="Pfam" id="PF01487">
    <property type="entry name" value="DHquinase_I"/>
    <property type="match status" value="1"/>
</dbReference>
<reference evidence="3 4" key="1">
    <citation type="journal article" date="2016" name="Environ. Microbiol.">
        <title>Genomic resolution of a cold subsurface aquifer community provides metabolic insights for novel microbes adapted to high CO concentrations.</title>
        <authorList>
            <person name="Probst A.J."/>
            <person name="Castelle C.J."/>
            <person name="Singh A."/>
            <person name="Brown C.T."/>
            <person name="Anantharaman K."/>
            <person name="Sharon I."/>
            <person name="Hug L.A."/>
            <person name="Burstein D."/>
            <person name="Emerson J.B."/>
            <person name="Thomas B.C."/>
            <person name="Banfield J.F."/>
        </authorList>
    </citation>
    <scope>NUCLEOTIDE SEQUENCE [LARGE SCALE GENOMIC DNA]</scope>
    <source>
        <strain evidence="3">CG2_30_54_11</strain>
    </source>
</reference>
<dbReference type="Gene3D" id="3.20.20.70">
    <property type="entry name" value="Aldolase class I"/>
    <property type="match status" value="1"/>
</dbReference>
<dbReference type="NCBIfam" id="TIGR01093">
    <property type="entry name" value="aroD"/>
    <property type="match status" value="1"/>
</dbReference>
<feature type="binding site" evidence="2">
    <location>
        <position position="189"/>
    </location>
    <ligand>
        <name>3-dehydroquinate</name>
        <dbReference type="ChEBI" id="CHEBI:32364"/>
    </ligand>
</feature>
<dbReference type="PANTHER" id="PTHR21089">
    <property type="entry name" value="SHIKIMATE DEHYDROGENASE"/>
    <property type="match status" value="1"/>
</dbReference>
<sequence>MKAQVCVPITAGTVAKALAAVKKAVELGADFVEFRLDYLEDISSHTIPELLADCPVPSIMTARSAAEGGKWDLTESERFVFLRQAVECGAPFVDVELRSDAVLRDELIARKGASRIIVSYHDFLITPDIGILWGIFEEELSVGADVGKIATMALSDADVQKIRELLSRVHQARKDCIALCMGDKGTASRINSPAWGSYLTFAALEKGLGSAPGQLTISDLRLIWQKSRMYNPQV</sequence>
<dbReference type="CDD" id="cd00502">
    <property type="entry name" value="DHQase_I"/>
    <property type="match status" value="1"/>
</dbReference>
<keyword evidence="2" id="KW-0028">Amino-acid biosynthesis</keyword>
<dbReference type="InterPro" id="IPR001381">
    <property type="entry name" value="DHquinase_I"/>
</dbReference>
<comment type="catalytic activity">
    <reaction evidence="2">
        <text>3-dehydroquinate = 3-dehydroshikimate + H2O</text>
        <dbReference type="Rhea" id="RHEA:21096"/>
        <dbReference type="ChEBI" id="CHEBI:15377"/>
        <dbReference type="ChEBI" id="CHEBI:16630"/>
        <dbReference type="ChEBI" id="CHEBI:32364"/>
        <dbReference type="EC" id="4.2.1.10"/>
    </reaction>
</comment>
<dbReference type="STRING" id="1817892.AUK40_06155"/>
<feature type="binding site" evidence="2">
    <location>
        <position position="214"/>
    </location>
    <ligand>
        <name>3-dehydroquinate</name>
        <dbReference type="ChEBI" id="CHEBI:32364"/>
    </ligand>
</feature>
<feature type="binding site" evidence="2">
    <location>
        <position position="63"/>
    </location>
    <ligand>
        <name>3-dehydroquinate</name>
        <dbReference type="ChEBI" id="CHEBI:32364"/>
    </ligand>
</feature>
<dbReference type="GO" id="GO:0008652">
    <property type="term" value="P:amino acid biosynthetic process"/>
    <property type="evidence" value="ECO:0007669"/>
    <property type="project" value="UniProtKB-KW"/>
</dbReference>
<dbReference type="HAMAP" id="MF_00214">
    <property type="entry name" value="AroD"/>
    <property type="match status" value="1"/>
</dbReference>
<dbReference type="GO" id="GO:0004764">
    <property type="term" value="F:shikimate 3-dehydrogenase (NADP+) activity"/>
    <property type="evidence" value="ECO:0007669"/>
    <property type="project" value="InterPro"/>
</dbReference>
<evidence type="ECO:0000256" key="2">
    <source>
        <dbReference type="HAMAP-Rule" id="MF_00214"/>
    </source>
</evidence>
<comment type="caution">
    <text evidence="3">The sequence shown here is derived from an EMBL/GenBank/DDBJ whole genome shotgun (WGS) entry which is preliminary data.</text>
</comment>
<feature type="binding site" evidence="2">
    <location>
        <position position="210"/>
    </location>
    <ligand>
        <name>3-dehydroquinate</name>
        <dbReference type="ChEBI" id="CHEBI:32364"/>
    </ligand>
</feature>
<keyword evidence="2" id="KW-0704">Schiff base</keyword>
<protein>
    <recommendedName>
        <fullName evidence="2">3-dehydroquinate dehydratase</fullName>
        <shortName evidence="2">3-dehydroquinase</shortName>
        <ecNumber evidence="2">4.2.1.10</ecNumber>
    </recommendedName>
    <alternativeName>
        <fullName evidence="2">Type I DHQase</fullName>
    </alternativeName>
    <alternativeName>
        <fullName evidence="2">Type I dehydroquinase</fullName>
        <shortName evidence="2">DHQ1</shortName>
    </alternativeName>
</protein>
<feature type="active site" description="Schiff-base intermediate with substrate" evidence="2">
    <location>
        <position position="148"/>
    </location>
</feature>
<feature type="active site" description="Proton donor/acceptor" evidence="2">
    <location>
        <position position="121"/>
    </location>
</feature>
<dbReference type="PANTHER" id="PTHR21089:SF1">
    <property type="entry name" value="BIFUNCTIONAL 3-DEHYDROQUINATE DEHYDRATASE_SHIKIMATE DEHYDROGENASE, CHLOROPLASTIC"/>
    <property type="match status" value="1"/>
</dbReference>
<name>A0A1J5ISR4_9BACT</name>
<gene>
    <name evidence="2" type="primary">aroD</name>
    <name evidence="3" type="ORF">AUK40_06155</name>
</gene>
<feature type="binding site" evidence="2">
    <location>
        <begin position="33"/>
        <end position="35"/>
    </location>
    <ligand>
        <name>3-dehydroquinate</name>
        <dbReference type="ChEBI" id="CHEBI:32364"/>
    </ligand>
</feature>
<comment type="function">
    <text evidence="2">Involved in the third step of the chorismate pathway, which leads to the biosynthesis of aromatic amino acids. Catalyzes the cis-dehydration of 3-dehydroquinate (DHQ) and introduces the first double bond of the aromatic ring to yield 3-dehydroshikimate.</text>
</comment>
<dbReference type="PROSITE" id="PS01028">
    <property type="entry name" value="DEHYDROQUINASE_I"/>
    <property type="match status" value="1"/>
</dbReference>
<dbReference type="UniPathway" id="UPA00053">
    <property type="reaction ID" value="UER00086"/>
</dbReference>
<proteinExistence type="inferred from homology"/>
<keyword evidence="1 2" id="KW-0456">Lyase</keyword>
<comment type="subunit">
    <text evidence="2">Homodimer.</text>
</comment>